<keyword evidence="2" id="KW-0808">Transferase</keyword>
<dbReference type="AlphaFoldDB" id="A0A166SBV5"/>
<gene>
    <name evidence="2" type="ORF">WY13_00360</name>
</gene>
<protein>
    <submittedName>
        <fullName evidence="2">PGL/p-HBAD biosynthesis glycosyltransferase</fullName>
        <ecNumber evidence="2">2.4.1.-</ecNumber>
    </submittedName>
</protein>
<accession>A0A166SBV5</accession>
<dbReference type="EMBL" id="LITT01000003">
    <property type="protein sequence ID" value="OAA91958.1"/>
    <property type="molecule type" value="Genomic_DNA"/>
</dbReference>
<evidence type="ECO:0000313" key="2">
    <source>
        <dbReference type="EMBL" id="OAA91958.1"/>
    </source>
</evidence>
<dbReference type="PATRIC" id="fig|1538.10.peg.850"/>
<proteinExistence type="predicted"/>
<dbReference type="PANTHER" id="PTHR21015">
    <property type="entry name" value="UDP-N-ACETYLGLUCOSAMINE--N-ACETYLMURAMYL-(PENTAPEPTIDE) PYROPHOSPHORYL-UNDECAPRENOL N-ACETYLGLUCOSAMINE TRANSFERASE 1"/>
    <property type="match status" value="1"/>
</dbReference>
<organism evidence="2 3">
    <name type="scientific">Clostridium ljungdahlii</name>
    <dbReference type="NCBI Taxonomy" id="1538"/>
    <lineage>
        <taxon>Bacteria</taxon>
        <taxon>Bacillati</taxon>
        <taxon>Bacillota</taxon>
        <taxon>Clostridia</taxon>
        <taxon>Eubacteriales</taxon>
        <taxon>Clostridiaceae</taxon>
        <taxon>Clostridium</taxon>
    </lineage>
</organism>
<reference evidence="2 3" key="1">
    <citation type="journal article" date="2015" name="Biotechnol. Bioeng.">
        <title>Genome sequence and phenotypic characterization of Caulobacter segnis.</title>
        <authorList>
            <person name="Patel S."/>
            <person name="Fletcher B."/>
            <person name="Scott D.C."/>
            <person name="Ely B."/>
        </authorList>
    </citation>
    <scope>NUCLEOTIDE SEQUENCE [LARGE SCALE GENOMIC DNA]</scope>
    <source>
        <strain evidence="2 3">ERI-2</strain>
    </source>
</reference>
<dbReference type="SUPFAM" id="SSF53756">
    <property type="entry name" value="UDP-Glycosyltransferase/glycogen phosphorylase"/>
    <property type="match status" value="1"/>
</dbReference>
<dbReference type="PANTHER" id="PTHR21015:SF22">
    <property type="entry name" value="GLYCOSYLTRANSFERASE"/>
    <property type="match status" value="1"/>
</dbReference>
<comment type="caution">
    <text evidence="2">The sequence shown here is derived from an EMBL/GenBank/DDBJ whole genome shotgun (WGS) entry which is preliminary data.</text>
</comment>
<dbReference type="Pfam" id="PF06722">
    <property type="entry name" value="EryCIII-like_C"/>
    <property type="match status" value="1"/>
</dbReference>
<dbReference type="InterPro" id="IPR010610">
    <property type="entry name" value="EryCIII-like_C"/>
</dbReference>
<dbReference type="GO" id="GO:0016757">
    <property type="term" value="F:glycosyltransferase activity"/>
    <property type="evidence" value="ECO:0007669"/>
    <property type="project" value="UniProtKB-KW"/>
</dbReference>
<evidence type="ECO:0000313" key="3">
    <source>
        <dbReference type="Proteomes" id="UP000077407"/>
    </source>
</evidence>
<feature type="domain" description="Erythromycin biosynthesis protein CIII-like C-terminal" evidence="1">
    <location>
        <begin position="325"/>
        <end position="414"/>
    </location>
</feature>
<dbReference type="Proteomes" id="UP000077407">
    <property type="component" value="Unassembled WGS sequence"/>
</dbReference>
<keyword evidence="2" id="KW-0328">Glycosyltransferase</keyword>
<dbReference type="OrthoDB" id="3416605at2"/>
<dbReference type="RefSeq" id="WP_063553989.1">
    <property type="nucleotide sequence ID" value="NZ_LITT01000003.1"/>
</dbReference>
<dbReference type="EC" id="2.4.1.-" evidence="2"/>
<evidence type="ECO:0000259" key="1">
    <source>
        <dbReference type="Pfam" id="PF06722"/>
    </source>
</evidence>
<dbReference type="Gene3D" id="3.40.50.2000">
    <property type="entry name" value="Glycogen Phosphorylase B"/>
    <property type="match status" value="2"/>
</dbReference>
<name>A0A166SBV5_9CLOT</name>
<sequence length="442" mass="49137">MKKHLNIVFSVILSDAGEATRALEIADGIRKFCPENYEIDIVFLSTGSKFEGKVIHNGFKIYKCDPKLPGIGFNQDFKPTSFNLIGDKKLAFELIKGEIDALNELKPDVVIHGFYPIAGIARRMLNKPVPGICYLPIPLHEDTLNKLMKDIPDMVKPLTYLPLKLRKKIIRSIPKSLMLKNPSFIQTNIIEAFRKFNYEGQAINNLFDMLRADFTIVNDFEEFYKDIKLPDTFKIVGPLYASSLNDRVVDKNILKVFNPDNNNFKIFCTLGSSGKKEYLFEAIKALTQGIGKKWSAVILAPKAVCPIDEAIACAKDSSNIYITDAFVPAPLVNSLADVVISHGGQGTIQTAIASGTPIVGFAIQPEQQINLDNVAARGGAIRIPIHKWNASNIQSAVKIAAENSSYTESIKELKKILDRVDGKKNSALAIWEYILKNISYSI</sequence>